<protein>
    <recommendedName>
        <fullName evidence="4">VWFD domain-containing protein</fullName>
    </recommendedName>
</protein>
<feature type="signal peptide" evidence="1">
    <location>
        <begin position="1"/>
        <end position="34"/>
    </location>
</feature>
<keyword evidence="3" id="KW-1185">Reference proteome</keyword>
<evidence type="ECO:0000313" key="2">
    <source>
        <dbReference type="EMBL" id="GFO26222.1"/>
    </source>
</evidence>
<evidence type="ECO:0000256" key="1">
    <source>
        <dbReference type="SAM" id="SignalP"/>
    </source>
</evidence>
<dbReference type="EMBL" id="BLXT01005798">
    <property type="protein sequence ID" value="GFO26222.1"/>
    <property type="molecule type" value="Genomic_DNA"/>
</dbReference>
<evidence type="ECO:0008006" key="4">
    <source>
        <dbReference type="Google" id="ProtNLM"/>
    </source>
</evidence>
<gene>
    <name evidence="2" type="ORF">PoB_005272700</name>
</gene>
<organism evidence="2 3">
    <name type="scientific">Plakobranchus ocellatus</name>
    <dbReference type="NCBI Taxonomy" id="259542"/>
    <lineage>
        <taxon>Eukaryota</taxon>
        <taxon>Metazoa</taxon>
        <taxon>Spiralia</taxon>
        <taxon>Lophotrochozoa</taxon>
        <taxon>Mollusca</taxon>
        <taxon>Gastropoda</taxon>
        <taxon>Heterobranchia</taxon>
        <taxon>Euthyneura</taxon>
        <taxon>Panpulmonata</taxon>
        <taxon>Sacoglossa</taxon>
        <taxon>Placobranchoidea</taxon>
        <taxon>Plakobranchidae</taxon>
        <taxon>Plakobranchus</taxon>
    </lineage>
</organism>
<reference evidence="2 3" key="1">
    <citation type="journal article" date="2021" name="Elife">
        <title>Chloroplast acquisition without the gene transfer in kleptoplastic sea slugs, Plakobranchus ocellatus.</title>
        <authorList>
            <person name="Maeda T."/>
            <person name="Takahashi S."/>
            <person name="Yoshida T."/>
            <person name="Shimamura S."/>
            <person name="Takaki Y."/>
            <person name="Nagai Y."/>
            <person name="Toyoda A."/>
            <person name="Suzuki Y."/>
            <person name="Arimoto A."/>
            <person name="Ishii H."/>
            <person name="Satoh N."/>
            <person name="Nishiyama T."/>
            <person name="Hasebe M."/>
            <person name="Maruyama T."/>
            <person name="Minagawa J."/>
            <person name="Obokata J."/>
            <person name="Shigenobu S."/>
        </authorList>
    </citation>
    <scope>NUCLEOTIDE SEQUENCE [LARGE SCALE GENOMIC DNA]</scope>
</reference>
<comment type="caution">
    <text evidence="2">The sequence shown here is derived from an EMBL/GenBank/DDBJ whole genome shotgun (WGS) entry which is preliminary data.</text>
</comment>
<sequence>MEIDHSGYLKARPGNMLLLLYLLCTAGFVSLAAGQGNYVSRGICGNLNRTCISGEAACVGDRCVCGPQFHWGKGEFACYPKRNYVSRGICGNLNRTCISGEASCVGDRCVCGPQFHWGKGEFACYPKTTVACEIKNDPSLKTFAKEEKPFPFPCRYLAADVRSALLSGNGSNIGYCEARVWAYNSKSKGKYFVSGFDLGIKMYTSLFGGFEVINYSYRLAATASNNVNSMTQFGRTGQSYPFVVGGDELIRLDFVDYNVGFRFDFDSNNNRYIVRPTGCGIDINFVPYDTTLRMSQKQVPGLSIAVSETNSPQFRNQNNAMCLAPSAYGGLSLSGITAAPMTEEQALVLRAFTSSQPQNQPDSDNGQCNAVRSVLTGCQSQRQKQAMVNCYWMFAEPRCVESWCQNQPCTSAISAIQTAGCNNVENVSELTPFMAGSMCPNSAPIT</sequence>
<keyword evidence="1" id="KW-0732">Signal</keyword>
<feature type="chain" id="PRO_5043864835" description="VWFD domain-containing protein" evidence="1">
    <location>
        <begin position="35"/>
        <end position="446"/>
    </location>
</feature>
<dbReference type="Proteomes" id="UP000735302">
    <property type="component" value="Unassembled WGS sequence"/>
</dbReference>
<dbReference type="AlphaFoldDB" id="A0AAV4C4I7"/>
<evidence type="ECO:0000313" key="3">
    <source>
        <dbReference type="Proteomes" id="UP000735302"/>
    </source>
</evidence>
<name>A0AAV4C4I7_9GAST</name>
<proteinExistence type="predicted"/>
<accession>A0AAV4C4I7</accession>